<evidence type="ECO:0000256" key="5">
    <source>
        <dbReference type="ARBA" id="ARBA00022989"/>
    </source>
</evidence>
<proteinExistence type="inferred from homology"/>
<dbReference type="AlphaFoldDB" id="A0AAU0UKZ4"/>
<keyword evidence="4 7" id="KW-0812">Transmembrane</keyword>
<dbReference type="GO" id="GO:0016020">
    <property type="term" value="C:membrane"/>
    <property type="evidence" value="ECO:0007669"/>
    <property type="project" value="UniProtKB-SubCell"/>
</dbReference>
<protein>
    <submittedName>
        <fullName evidence="9">Undecaprenyl-phosphate glucose phosphotransferase</fullName>
        <ecNumber evidence="9">2.7.8.31</ecNumber>
    </submittedName>
</protein>
<feature type="domain" description="Bacterial sugar transferase" evidence="8">
    <location>
        <begin position="280"/>
        <end position="459"/>
    </location>
</feature>
<gene>
    <name evidence="9" type="ORF">MFMK1_000701</name>
</gene>
<dbReference type="GO" id="GO:0089702">
    <property type="term" value="F:undecaprenyl-phosphate glucose phosphotransferase activity"/>
    <property type="evidence" value="ECO:0007669"/>
    <property type="project" value="UniProtKB-EC"/>
</dbReference>
<evidence type="ECO:0000256" key="3">
    <source>
        <dbReference type="ARBA" id="ARBA00022679"/>
    </source>
</evidence>
<dbReference type="Gene3D" id="3.40.50.720">
    <property type="entry name" value="NAD(P)-binding Rossmann-like Domain"/>
    <property type="match status" value="1"/>
</dbReference>
<name>A0AAU0UKZ4_9FIRM</name>
<dbReference type="PANTHER" id="PTHR30576:SF0">
    <property type="entry name" value="UNDECAPRENYL-PHOSPHATE N-ACETYLGALACTOSAMINYL 1-PHOSPHATE TRANSFERASE-RELATED"/>
    <property type="match status" value="1"/>
</dbReference>
<evidence type="ECO:0000256" key="6">
    <source>
        <dbReference type="ARBA" id="ARBA00023136"/>
    </source>
</evidence>
<evidence type="ECO:0000256" key="7">
    <source>
        <dbReference type="SAM" id="Phobius"/>
    </source>
</evidence>
<dbReference type="SUPFAM" id="SSF51735">
    <property type="entry name" value="NAD(P)-binding Rossmann-fold domains"/>
    <property type="match status" value="1"/>
</dbReference>
<organism evidence="9 10">
    <name type="scientific">Metallumcola ferriviriculae</name>
    <dbReference type="NCBI Taxonomy" id="3039180"/>
    <lineage>
        <taxon>Bacteria</taxon>
        <taxon>Bacillati</taxon>
        <taxon>Bacillota</taxon>
        <taxon>Clostridia</taxon>
        <taxon>Neomoorellales</taxon>
        <taxon>Desulfitibacteraceae</taxon>
        <taxon>Metallumcola</taxon>
    </lineage>
</organism>
<feature type="transmembrane region" description="Helical" evidence="7">
    <location>
        <begin position="12"/>
        <end position="31"/>
    </location>
</feature>
<comment type="similarity">
    <text evidence="2">Belongs to the bacterial sugar transferase family.</text>
</comment>
<dbReference type="Proteomes" id="UP001329915">
    <property type="component" value="Chromosome"/>
</dbReference>
<keyword evidence="5 7" id="KW-1133">Transmembrane helix</keyword>
<dbReference type="EMBL" id="CP121694">
    <property type="protein sequence ID" value="WRO20911.1"/>
    <property type="molecule type" value="Genomic_DNA"/>
</dbReference>
<dbReference type="InterPro" id="IPR003362">
    <property type="entry name" value="Bact_transf"/>
</dbReference>
<sequence>MIREYQKILNRILILTDIIIIGISLFIAYWFKFTSGLFLKVDHLSAAEYAQGLLIFIPVFIVINYLFELYTSQRGTRFFKELLSVIKSNLLALLFVMSFLFVFKEVHYSRFVLLLFVMLNTLLSAGVRYIGRAFLRSMRKQGYNKKFLLILGAGNLGKTMLTKIRQNKEFGYEVIGFLDDDEKKQGQDIDDVRVIGQLNDIERVTESHLVDEAIVALPLNAYDRLQGIINTCEKIGLKMLIIPDYFDYIPARPKVVEFADIPLLNVRHVPLDDIANMVLKRAIDISISLVVLIICSPLLLMIALGIKVTSPGPVIFRQERVGLHRKPFTMYKFRTMRVQKKKQEDQNWTTKGDSRKTKFGSFLRKTSLDELLQFFNVLKGDMSIIGPRPERPHFVEQFKEKIPKYMVKHHVRPGITGWAQVNGWRGDTSIAERIKCDLYYVENWTWTLEWKIFIMTFYAGFINKNAY</sequence>
<dbReference type="EC" id="2.7.8.31" evidence="9"/>
<reference evidence="9 10" key="1">
    <citation type="submission" date="2023-04" db="EMBL/GenBank/DDBJ databases">
        <authorList>
            <person name="Hsu D."/>
        </authorList>
    </citation>
    <scope>NUCLEOTIDE SEQUENCE [LARGE SCALE GENOMIC DNA]</scope>
    <source>
        <strain evidence="9 10">MK1</strain>
    </source>
</reference>
<dbReference type="PANTHER" id="PTHR30576">
    <property type="entry name" value="COLANIC BIOSYNTHESIS UDP-GLUCOSE LIPID CARRIER TRANSFERASE"/>
    <property type="match status" value="1"/>
</dbReference>
<dbReference type="RefSeq" id="WP_366923788.1">
    <property type="nucleotide sequence ID" value="NZ_CP121694.1"/>
</dbReference>
<evidence type="ECO:0000259" key="8">
    <source>
        <dbReference type="Pfam" id="PF02397"/>
    </source>
</evidence>
<dbReference type="InterPro" id="IPR036291">
    <property type="entry name" value="NAD(P)-bd_dom_sf"/>
</dbReference>
<accession>A0AAU0UKZ4</accession>
<dbReference type="KEGG" id="dbc:MFMK1_000701"/>
<dbReference type="NCBIfam" id="TIGR03025">
    <property type="entry name" value="EPS_sugtrans"/>
    <property type="match status" value="1"/>
</dbReference>
<comment type="subcellular location">
    <subcellularLocation>
        <location evidence="1">Membrane</location>
        <topology evidence="1">Multi-pass membrane protein</topology>
    </subcellularLocation>
</comment>
<keyword evidence="10" id="KW-1185">Reference proteome</keyword>
<dbReference type="InterPro" id="IPR017473">
    <property type="entry name" value="Undecaprenyl-P_gluc_Ptfrase"/>
</dbReference>
<dbReference type="InterPro" id="IPR017475">
    <property type="entry name" value="EPS_sugar_tfrase"/>
</dbReference>
<dbReference type="NCBIfam" id="TIGR03023">
    <property type="entry name" value="WcaJ_sugtrans"/>
    <property type="match status" value="1"/>
</dbReference>
<feature type="transmembrane region" description="Helical" evidence="7">
    <location>
        <begin position="285"/>
        <end position="306"/>
    </location>
</feature>
<feature type="transmembrane region" description="Helical" evidence="7">
    <location>
        <begin position="108"/>
        <end position="130"/>
    </location>
</feature>
<evidence type="ECO:0000256" key="1">
    <source>
        <dbReference type="ARBA" id="ARBA00004141"/>
    </source>
</evidence>
<evidence type="ECO:0000256" key="4">
    <source>
        <dbReference type="ARBA" id="ARBA00022692"/>
    </source>
</evidence>
<keyword evidence="3 9" id="KW-0808">Transferase</keyword>
<feature type="transmembrane region" description="Helical" evidence="7">
    <location>
        <begin position="51"/>
        <end position="70"/>
    </location>
</feature>
<keyword evidence="6 7" id="KW-0472">Membrane</keyword>
<evidence type="ECO:0000313" key="9">
    <source>
        <dbReference type="EMBL" id="WRO20911.1"/>
    </source>
</evidence>
<evidence type="ECO:0000256" key="2">
    <source>
        <dbReference type="ARBA" id="ARBA00006464"/>
    </source>
</evidence>
<dbReference type="Pfam" id="PF13727">
    <property type="entry name" value="CoA_binding_3"/>
    <property type="match status" value="1"/>
</dbReference>
<evidence type="ECO:0000313" key="10">
    <source>
        <dbReference type="Proteomes" id="UP001329915"/>
    </source>
</evidence>
<dbReference type="Pfam" id="PF02397">
    <property type="entry name" value="Bac_transf"/>
    <property type="match status" value="1"/>
</dbReference>
<feature type="transmembrane region" description="Helical" evidence="7">
    <location>
        <begin position="82"/>
        <end position="102"/>
    </location>
</feature>